<protein>
    <submittedName>
        <fullName evidence="3">Tetratricopeptide repeat protein</fullName>
    </submittedName>
</protein>
<feature type="compositionally biased region" description="Low complexity" evidence="2">
    <location>
        <begin position="377"/>
        <end position="386"/>
    </location>
</feature>
<feature type="region of interest" description="Disordered" evidence="2">
    <location>
        <begin position="437"/>
        <end position="493"/>
    </location>
</feature>
<accession>A0A517T5T1</accession>
<feature type="compositionally biased region" description="Polar residues" evidence="2">
    <location>
        <begin position="332"/>
        <end position="346"/>
    </location>
</feature>
<dbReference type="InterPro" id="IPR011990">
    <property type="entry name" value="TPR-like_helical_dom_sf"/>
</dbReference>
<evidence type="ECO:0000256" key="1">
    <source>
        <dbReference type="PROSITE-ProRule" id="PRU00339"/>
    </source>
</evidence>
<feature type="region of interest" description="Disordered" evidence="2">
    <location>
        <begin position="506"/>
        <end position="550"/>
    </location>
</feature>
<dbReference type="PROSITE" id="PS51257">
    <property type="entry name" value="PROKAR_LIPOPROTEIN"/>
    <property type="match status" value="1"/>
</dbReference>
<dbReference type="RefSeq" id="WP_197439942.1">
    <property type="nucleotide sequence ID" value="NZ_CP036316.1"/>
</dbReference>
<gene>
    <name evidence="3" type="ORF">V22_09490</name>
</gene>
<dbReference type="SMART" id="SM00028">
    <property type="entry name" value="TPR"/>
    <property type="match status" value="3"/>
</dbReference>
<dbReference type="Proteomes" id="UP000319976">
    <property type="component" value="Chromosome"/>
</dbReference>
<evidence type="ECO:0000313" key="3">
    <source>
        <dbReference type="EMBL" id="QDT63724.1"/>
    </source>
</evidence>
<feature type="repeat" description="TPR" evidence="1">
    <location>
        <begin position="150"/>
        <end position="183"/>
    </location>
</feature>
<feature type="region of interest" description="Disordered" evidence="2">
    <location>
        <begin position="121"/>
        <end position="148"/>
    </location>
</feature>
<proteinExistence type="predicted"/>
<feature type="compositionally biased region" description="Pro residues" evidence="2">
    <location>
        <begin position="134"/>
        <end position="143"/>
    </location>
</feature>
<evidence type="ECO:0000256" key="2">
    <source>
        <dbReference type="SAM" id="MobiDB-lite"/>
    </source>
</evidence>
<reference evidence="3 4" key="1">
    <citation type="submission" date="2019-02" db="EMBL/GenBank/DDBJ databases">
        <title>Deep-cultivation of Planctomycetes and their phenomic and genomic characterization uncovers novel biology.</title>
        <authorList>
            <person name="Wiegand S."/>
            <person name="Jogler M."/>
            <person name="Boedeker C."/>
            <person name="Pinto D."/>
            <person name="Vollmers J."/>
            <person name="Rivas-Marin E."/>
            <person name="Kohn T."/>
            <person name="Peeters S.H."/>
            <person name="Heuer A."/>
            <person name="Rast P."/>
            <person name="Oberbeckmann S."/>
            <person name="Bunk B."/>
            <person name="Jeske O."/>
            <person name="Meyerdierks A."/>
            <person name="Storesund J.E."/>
            <person name="Kallscheuer N."/>
            <person name="Luecker S."/>
            <person name="Lage O.M."/>
            <person name="Pohl T."/>
            <person name="Merkel B.J."/>
            <person name="Hornburger P."/>
            <person name="Mueller R.-W."/>
            <person name="Bruemmer F."/>
            <person name="Labrenz M."/>
            <person name="Spormann A.M."/>
            <person name="Op den Camp H."/>
            <person name="Overmann J."/>
            <person name="Amann R."/>
            <person name="Jetten M.S.M."/>
            <person name="Mascher T."/>
            <person name="Medema M.H."/>
            <person name="Devos D.P."/>
            <person name="Kaster A.-K."/>
            <person name="Ovreas L."/>
            <person name="Rohde M."/>
            <person name="Galperin M.Y."/>
            <person name="Jogler C."/>
        </authorList>
    </citation>
    <scope>NUCLEOTIDE SEQUENCE [LARGE SCALE GENOMIC DNA]</scope>
    <source>
        <strain evidence="3 4">V22</strain>
    </source>
</reference>
<dbReference type="Pfam" id="PF14559">
    <property type="entry name" value="TPR_19"/>
    <property type="match status" value="1"/>
</dbReference>
<feature type="repeat" description="TPR" evidence="1">
    <location>
        <begin position="184"/>
        <end position="217"/>
    </location>
</feature>
<dbReference type="AlphaFoldDB" id="A0A517T5T1"/>
<feature type="compositionally biased region" description="Low complexity" evidence="2">
    <location>
        <begin position="309"/>
        <end position="319"/>
    </location>
</feature>
<feature type="region of interest" description="Disordered" evidence="2">
    <location>
        <begin position="92"/>
        <end position="111"/>
    </location>
</feature>
<name>A0A517T5T1_9PLAN</name>
<keyword evidence="4" id="KW-1185">Reference proteome</keyword>
<sequence length="550" mass="60215">MSRPATHTFPQSIAAITVLAGLLLSASGCESVNQGRHGMMKLGMSMSSDQGDHQAIADNIDQFNADTLATQETQKPVSDKQQELMALMAKAKVKGKKERLSKSQEHGPAPQAEQTIVLAGHEAQAESPQVSAPQPVPLAPPPEISTTSDADAQHRLGVMADLQGDFLAADQHYRAALAQQPENPNLLCDIGYSFFLRGDTSSAERYLQASLSIEPNHRQALYNLGLLYGQTGDYNRARAALSRVDTPAEVHRKITELQRQHGSYQTPQQPMQYAAHEAQPIQYAAPQQTNMPQGIEQVKAQMEQARIAAVQQRQMQQQQTEMPPRASVPMQAPSNPNPRVQSNPLQQMPLWPPSSSRPPMTAKPAVPTTPQSNIRNPMPQQQPRPQTAMIQPPTMTPAPASPALQGANGGFDYARHTAALIGMEAGPQMFPMLNGQPNPNVNFTPRQEPGTNSRLNGGYYQQPTSYAEAQNPHPNNITEPPQWPHNSPSLQLSQQYGSMTPQATIHDSQTAAHLQQERQYPTGNGAYSPQFGQYYMPPQQLEGPYRTAEQ</sequence>
<dbReference type="PROSITE" id="PS50005">
    <property type="entry name" value="TPR"/>
    <property type="match status" value="2"/>
</dbReference>
<keyword evidence="1" id="KW-0802">TPR repeat</keyword>
<dbReference type="InterPro" id="IPR019734">
    <property type="entry name" value="TPR_rpt"/>
</dbReference>
<dbReference type="SUPFAM" id="SSF48452">
    <property type="entry name" value="TPR-like"/>
    <property type="match status" value="1"/>
</dbReference>
<dbReference type="KEGG" id="chya:V22_09490"/>
<feature type="compositionally biased region" description="Polar residues" evidence="2">
    <location>
        <begin position="506"/>
        <end position="531"/>
    </location>
</feature>
<evidence type="ECO:0000313" key="4">
    <source>
        <dbReference type="Proteomes" id="UP000319976"/>
    </source>
</evidence>
<feature type="region of interest" description="Disordered" evidence="2">
    <location>
        <begin position="309"/>
        <end position="408"/>
    </location>
</feature>
<organism evidence="3 4">
    <name type="scientific">Calycomorphotria hydatis</name>
    <dbReference type="NCBI Taxonomy" id="2528027"/>
    <lineage>
        <taxon>Bacteria</taxon>
        <taxon>Pseudomonadati</taxon>
        <taxon>Planctomycetota</taxon>
        <taxon>Planctomycetia</taxon>
        <taxon>Planctomycetales</taxon>
        <taxon>Planctomycetaceae</taxon>
        <taxon>Calycomorphotria</taxon>
    </lineage>
</organism>
<dbReference type="EMBL" id="CP036316">
    <property type="protein sequence ID" value="QDT63724.1"/>
    <property type="molecule type" value="Genomic_DNA"/>
</dbReference>
<dbReference type="Gene3D" id="1.25.40.10">
    <property type="entry name" value="Tetratricopeptide repeat domain"/>
    <property type="match status" value="1"/>
</dbReference>